<accession>A0A346N9Y7</accession>
<dbReference type="Proteomes" id="UP000246115">
    <property type="component" value="Chromosome"/>
</dbReference>
<organism evidence="3 5">
    <name type="scientific">Streptococcus chenjunshii</name>
    <dbReference type="NCBI Taxonomy" id="2173853"/>
    <lineage>
        <taxon>Bacteria</taxon>
        <taxon>Bacillati</taxon>
        <taxon>Bacillota</taxon>
        <taxon>Bacilli</taxon>
        <taxon>Lactobacillales</taxon>
        <taxon>Streptococcaceae</taxon>
        <taxon>Streptococcus</taxon>
    </lineage>
</organism>
<gene>
    <name evidence="1" type="ORF">DDV21_001475</name>
    <name evidence="2" type="ORF">DDV22_04130</name>
    <name evidence="3" type="ORF">DDV23_02620</name>
</gene>
<dbReference type="Gene3D" id="2.60.120.460">
    <property type="entry name" value="YjbQ-like"/>
    <property type="match status" value="1"/>
</dbReference>
<dbReference type="Pfam" id="PF01894">
    <property type="entry name" value="YjbQ"/>
    <property type="match status" value="1"/>
</dbReference>
<dbReference type="Proteomes" id="UP000264056">
    <property type="component" value="Unassembled WGS sequence"/>
</dbReference>
<dbReference type="InterPro" id="IPR035917">
    <property type="entry name" value="YjbQ-like_sf"/>
</dbReference>
<dbReference type="EMBL" id="QVQY01000007">
    <property type="protein sequence ID" value="RFU51343.1"/>
    <property type="molecule type" value="Genomic_DNA"/>
</dbReference>
<sequence length="173" mass="18924">MKCYKTKFSVDTQAGKATYVNITEKLRDIIAKSGIQNGLLAMISPHTTCAVFFEEFAHDYTTDGDESLQADLNTVLAKIIPDHTGSDSYIYPGEAHYQAVESWPDAAAYLPGGDRTSLWNGDAHLKATLIGSSQLVDVSDGDLGVGSTGYFYFVDYDKTRARTRTCQVTVFGE</sequence>
<dbReference type="EMBL" id="QVQZ01000003">
    <property type="protein sequence ID" value="RFU53783.1"/>
    <property type="molecule type" value="Genomic_DNA"/>
</dbReference>
<dbReference type="AlphaFoldDB" id="A0A372KNE2"/>
<reference evidence="1" key="4">
    <citation type="journal article" date="2019" name="Int. J. Syst. Evol. Microbiol.">
        <title>Streptococcus chenjunshii sp. nov. isolated from feces of Tibetan antelopes.</title>
        <authorList>
            <person name="Tian Z."/>
            <person name="Lu S."/>
            <person name="Jin D."/>
            <person name="Yang J."/>
            <person name="Pu J."/>
            <person name="Lai X.H."/>
            <person name="Bai X.N."/>
            <person name="Wu X.M."/>
            <person name="Li J."/>
            <person name="Wang S."/>
            <person name="Xu J."/>
        </authorList>
    </citation>
    <scope>NUCLEOTIDE SEQUENCE</scope>
    <source>
        <strain evidence="1">Z15</strain>
    </source>
</reference>
<dbReference type="EMBL" id="CP031733">
    <property type="protein sequence ID" value="AXQ77832.1"/>
    <property type="molecule type" value="Genomic_DNA"/>
</dbReference>
<evidence type="ECO:0000313" key="4">
    <source>
        <dbReference type="Proteomes" id="UP000246115"/>
    </source>
</evidence>
<accession>A0A372KNE2</accession>
<protein>
    <submittedName>
        <fullName evidence="3">YjbQ family protein</fullName>
    </submittedName>
</protein>
<dbReference type="InterPro" id="IPR001602">
    <property type="entry name" value="UPF0047_YjbQ-like"/>
</dbReference>
<evidence type="ECO:0000313" key="5">
    <source>
        <dbReference type="Proteomes" id="UP000262901"/>
    </source>
</evidence>
<reference evidence="3 5" key="2">
    <citation type="submission" date="2018-08" db="EMBL/GenBank/DDBJ databases">
        <title>Draft genome of Streptococcus sp. nov. Z1.</title>
        <authorList>
            <person name="Tian Z."/>
        </authorList>
    </citation>
    <scope>NUCLEOTIDE SEQUENCE [LARGE SCALE GENOMIC DNA]</scope>
    <source>
        <strain evidence="3">Z1</strain>
        <strain evidence="5">Z1(2018)</strain>
    </source>
</reference>
<dbReference type="KEGG" id="schj:DDV21_001475"/>
<evidence type="ECO:0000313" key="2">
    <source>
        <dbReference type="EMBL" id="RFU51343.1"/>
    </source>
</evidence>
<evidence type="ECO:0000313" key="1">
    <source>
        <dbReference type="EMBL" id="AXQ77832.1"/>
    </source>
</evidence>
<proteinExistence type="predicted"/>
<evidence type="ECO:0000313" key="6">
    <source>
        <dbReference type="Proteomes" id="UP000264056"/>
    </source>
</evidence>
<dbReference type="Proteomes" id="UP000262901">
    <property type="component" value="Unassembled WGS sequence"/>
</dbReference>
<dbReference type="SUPFAM" id="SSF111038">
    <property type="entry name" value="YjbQ-like"/>
    <property type="match status" value="1"/>
</dbReference>
<reference evidence="4" key="3">
    <citation type="submission" date="2018-08" db="EMBL/GenBank/DDBJ databases">
        <title>Streptococcus chenjunshii sp. nov., isolated from stools sample of the Tibetan antelope in the Qinghai-Tibet plateau, China.</title>
        <authorList>
            <person name="Tian Z."/>
        </authorList>
    </citation>
    <scope>NUCLEOTIDE SEQUENCE [LARGE SCALE GENOMIC DNA]</scope>
    <source>
        <strain evidence="4">Z15</strain>
    </source>
</reference>
<keyword evidence="6" id="KW-1185">Reference proteome</keyword>
<dbReference type="RefSeq" id="WP_116877555.1">
    <property type="nucleotide sequence ID" value="NZ_CP031733.1"/>
</dbReference>
<evidence type="ECO:0000313" key="3">
    <source>
        <dbReference type="EMBL" id="RFU53783.1"/>
    </source>
</evidence>
<reference evidence="2 6" key="1">
    <citation type="submission" date="2018-08" db="EMBL/GenBank/DDBJ databases">
        <title>Draft genome of Streptococcus sp .nov. Z2.</title>
        <authorList>
            <person name="Tian Z."/>
        </authorList>
    </citation>
    <scope>NUCLEOTIDE SEQUENCE [LARGE SCALE GENOMIC DNA]</scope>
    <source>
        <strain evidence="2 6">Z2</strain>
    </source>
</reference>
<dbReference type="OrthoDB" id="9801725at2"/>
<name>A0A372KNE2_9STRE</name>